<feature type="domain" description="DUF4183" evidence="1">
    <location>
        <begin position="35"/>
        <end position="106"/>
    </location>
</feature>
<dbReference type="RefSeq" id="WP_208649474.1">
    <property type="nucleotide sequence ID" value="NZ_CP036528.1"/>
</dbReference>
<dbReference type="Pfam" id="PF13799">
    <property type="entry name" value="DUF4183"/>
    <property type="match status" value="1"/>
</dbReference>
<name>A0A4P6USV3_9BACL</name>
<evidence type="ECO:0000313" key="2">
    <source>
        <dbReference type="EMBL" id="QBK25777.1"/>
    </source>
</evidence>
<evidence type="ECO:0000259" key="1">
    <source>
        <dbReference type="Pfam" id="PF13799"/>
    </source>
</evidence>
<gene>
    <name evidence="2" type="ORF">DKZ56_07820</name>
</gene>
<accession>A0A4P6USV3</accession>
<keyword evidence="3" id="KW-1185">Reference proteome</keyword>
<reference evidence="2 3" key="1">
    <citation type="submission" date="2019-02" db="EMBL/GenBank/DDBJ databases">
        <title>Ureibacillus thermophilus.</title>
        <authorList>
            <person name="Sunny J.S."/>
            <person name="Natarajan A."/>
            <person name="Saleena L.M."/>
        </authorList>
    </citation>
    <scope>NUCLEOTIDE SEQUENCE [LARGE SCALE GENOMIC DNA]</scope>
    <source>
        <strain evidence="2 3">LM102</strain>
    </source>
</reference>
<dbReference type="KEGG" id="uth:DKZ56_07820"/>
<dbReference type="Proteomes" id="UP000291151">
    <property type="component" value="Chromosome"/>
</dbReference>
<proteinExistence type="predicted"/>
<sequence>MTNNLPKPFLTIPHLPPTEFSFRIPKKIEVFEFYTNSNGKSRIYRDQDGITKGKNQKIMDPSTVSYMNLFINGVLQPKENYEVQRGMIKLKTQDLPPKGAPIILQMFKF</sequence>
<evidence type="ECO:0000313" key="3">
    <source>
        <dbReference type="Proteomes" id="UP000291151"/>
    </source>
</evidence>
<organism evidence="2 3">
    <name type="scientific">Ureibacillus thermophilus</name>
    <dbReference type="NCBI Taxonomy" id="367743"/>
    <lineage>
        <taxon>Bacteria</taxon>
        <taxon>Bacillati</taxon>
        <taxon>Bacillota</taxon>
        <taxon>Bacilli</taxon>
        <taxon>Bacillales</taxon>
        <taxon>Caryophanaceae</taxon>
        <taxon>Ureibacillus</taxon>
    </lineage>
</organism>
<dbReference type="EMBL" id="CP036528">
    <property type="protein sequence ID" value="QBK25777.1"/>
    <property type="molecule type" value="Genomic_DNA"/>
</dbReference>
<protein>
    <submittedName>
        <fullName evidence="2">DUF4183 domain-containing protein</fullName>
    </submittedName>
</protein>
<dbReference type="AlphaFoldDB" id="A0A4P6USV3"/>
<dbReference type="InterPro" id="IPR025237">
    <property type="entry name" value="DUF4183"/>
</dbReference>